<dbReference type="InterPro" id="IPR029058">
    <property type="entry name" value="AB_hydrolase_fold"/>
</dbReference>
<dbReference type="PRINTS" id="PR00823">
    <property type="entry name" value="PANCLIPASE"/>
</dbReference>
<dbReference type="PANTHER" id="PTHR11610">
    <property type="entry name" value="LIPASE"/>
    <property type="match status" value="1"/>
</dbReference>
<comment type="similarity">
    <text evidence="2 5">Belongs to the AB hydrolase superfamily. Lipase family.</text>
</comment>
<keyword evidence="3" id="KW-0964">Secreted</keyword>
<evidence type="ECO:0000256" key="3">
    <source>
        <dbReference type="ARBA" id="ARBA00022525"/>
    </source>
</evidence>
<dbReference type="FunFam" id="3.40.50.1820:FF:000033">
    <property type="entry name" value="Pancreatic triacylglycerol lipase"/>
    <property type="match status" value="1"/>
</dbReference>
<evidence type="ECO:0000313" key="8">
    <source>
        <dbReference type="EMBL" id="JAT05245.1"/>
    </source>
</evidence>
<dbReference type="InterPro" id="IPR036392">
    <property type="entry name" value="PLAT/LH2_dom_sf"/>
</dbReference>
<feature type="domain" description="Lipase" evidence="7">
    <location>
        <begin position="44"/>
        <end position="377"/>
    </location>
</feature>
<dbReference type="Pfam" id="PF00151">
    <property type="entry name" value="Lipase"/>
    <property type="match status" value="1"/>
</dbReference>
<dbReference type="GO" id="GO:0004806">
    <property type="term" value="F:triacylglycerol lipase activity"/>
    <property type="evidence" value="ECO:0007669"/>
    <property type="project" value="InterPro"/>
</dbReference>
<dbReference type="CDD" id="cd00707">
    <property type="entry name" value="Pancreat_lipase_like"/>
    <property type="match status" value="1"/>
</dbReference>
<dbReference type="SUPFAM" id="SSF53474">
    <property type="entry name" value="alpha/beta-Hydrolases"/>
    <property type="match status" value="1"/>
</dbReference>
<protein>
    <recommendedName>
        <fullName evidence="7">Lipase domain-containing protein</fullName>
    </recommendedName>
</protein>
<dbReference type="PANTHER" id="PTHR11610:SF173">
    <property type="entry name" value="LIPASE DOMAIN-CONTAINING PROTEIN-RELATED"/>
    <property type="match status" value="1"/>
</dbReference>
<evidence type="ECO:0000256" key="6">
    <source>
        <dbReference type="SAM" id="SignalP"/>
    </source>
</evidence>
<dbReference type="ESTHER" id="9hemi-a0a1b6k1c3">
    <property type="family name" value="Pancreatic_lipase"/>
</dbReference>
<keyword evidence="4" id="KW-1015">Disulfide bond</keyword>
<evidence type="ECO:0000256" key="5">
    <source>
        <dbReference type="RuleBase" id="RU004262"/>
    </source>
</evidence>
<evidence type="ECO:0000256" key="1">
    <source>
        <dbReference type="ARBA" id="ARBA00004613"/>
    </source>
</evidence>
<accession>A0A1B6K1C3</accession>
<dbReference type="SUPFAM" id="SSF49723">
    <property type="entry name" value="Lipase/lipooxygenase domain (PLAT/LH2 domain)"/>
    <property type="match status" value="1"/>
</dbReference>
<sequence>MSRGPAIVLAMTVGLCHCVVLDLGRNNRLEVNLPWLPFEGETRCYDELGCLNITRDWYHLIYRPFNVFPLPREVIDTRFVLYTRKNPVEGQTLKAGVDRTIQKSNFDAKKQTKLIVHGFIDTPLSNWVKEMRRELLKHSDWNVVVVDWAGGSLPLYTQATANTRLVGLEIAYFINYLSDKYGLKPEDVHIIGHSLGAHTAGYAGERVKGLGRITGLDPAEPNFQGMSEQVRLDPSDATLVDVIHTDGSSIFFLGYGMSEPCGHIDFYPNNGKEQPGCDLSETPPLPLTLIKEGIEEASRVLVACNHIRAIKLFTESINSDCPYIAHRCSSYQHFLQGRCFSCSENGTGCAVMGLHVQRGNHPAGSKYFVTTGKKDPYCRYHYRVTLDLAKPAKAESWVQGFMKVTLHSDNSIVRNLDLTPGGYEKFQHGSSRSFVVSHTESIGPVHKVDLYWEYDMDVLQPRSICFLWCNDHLYVSSVRVEEDPKDINTRDKRAIEVSTKLCSSGRDYAEIPSRGTTLFVDQCSQSLVK</sequence>
<dbReference type="GO" id="GO:0017171">
    <property type="term" value="F:serine hydrolase activity"/>
    <property type="evidence" value="ECO:0007669"/>
    <property type="project" value="TreeGrafter"/>
</dbReference>
<organism evidence="8">
    <name type="scientific">Homalodisca liturata</name>
    <dbReference type="NCBI Taxonomy" id="320908"/>
    <lineage>
        <taxon>Eukaryota</taxon>
        <taxon>Metazoa</taxon>
        <taxon>Ecdysozoa</taxon>
        <taxon>Arthropoda</taxon>
        <taxon>Hexapoda</taxon>
        <taxon>Insecta</taxon>
        <taxon>Pterygota</taxon>
        <taxon>Neoptera</taxon>
        <taxon>Paraneoptera</taxon>
        <taxon>Hemiptera</taxon>
        <taxon>Auchenorrhyncha</taxon>
        <taxon>Membracoidea</taxon>
        <taxon>Cicadellidae</taxon>
        <taxon>Cicadellinae</taxon>
        <taxon>Proconiini</taxon>
        <taxon>Homalodisca</taxon>
    </lineage>
</organism>
<dbReference type="Gene3D" id="3.40.50.1820">
    <property type="entry name" value="alpha/beta hydrolase"/>
    <property type="match status" value="1"/>
</dbReference>
<evidence type="ECO:0000256" key="4">
    <source>
        <dbReference type="ARBA" id="ARBA00023157"/>
    </source>
</evidence>
<dbReference type="InterPro" id="IPR002331">
    <property type="entry name" value="Lipase_panc"/>
</dbReference>
<dbReference type="Gene3D" id="2.60.60.20">
    <property type="entry name" value="PLAT/LH2 domain"/>
    <property type="match status" value="1"/>
</dbReference>
<feature type="signal peptide" evidence="6">
    <location>
        <begin position="1"/>
        <end position="18"/>
    </location>
</feature>
<evidence type="ECO:0000259" key="7">
    <source>
        <dbReference type="Pfam" id="PF00151"/>
    </source>
</evidence>
<dbReference type="InterPro" id="IPR013818">
    <property type="entry name" value="Lipase"/>
</dbReference>
<evidence type="ECO:0000256" key="2">
    <source>
        <dbReference type="ARBA" id="ARBA00010701"/>
    </source>
</evidence>
<dbReference type="GO" id="GO:0005615">
    <property type="term" value="C:extracellular space"/>
    <property type="evidence" value="ECO:0007669"/>
    <property type="project" value="TreeGrafter"/>
</dbReference>
<dbReference type="AlphaFoldDB" id="A0A1B6K1C3"/>
<dbReference type="InterPro" id="IPR033906">
    <property type="entry name" value="Lipase_N"/>
</dbReference>
<proteinExistence type="inferred from homology"/>
<keyword evidence="6" id="KW-0732">Signal</keyword>
<dbReference type="PRINTS" id="PR00821">
    <property type="entry name" value="TAGLIPASE"/>
</dbReference>
<name>A0A1B6K1C3_9HEMI</name>
<dbReference type="InterPro" id="IPR000734">
    <property type="entry name" value="TAG_lipase"/>
</dbReference>
<feature type="chain" id="PRO_5008586196" description="Lipase domain-containing protein" evidence="6">
    <location>
        <begin position="19"/>
        <end position="529"/>
    </location>
</feature>
<dbReference type="GO" id="GO:0016042">
    <property type="term" value="P:lipid catabolic process"/>
    <property type="evidence" value="ECO:0007669"/>
    <property type="project" value="TreeGrafter"/>
</dbReference>
<comment type="subcellular location">
    <subcellularLocation>
        <location evidence="1">Secreted</location>
    </subcellularLocation>
</comment>
<dbReference type="EMBL" id="GECU01002462">
    <property type="protein sequence ID" value="JAT05245.1"/>
    <property type="molecule type" value="Transcribed_RNA"/>
</dbReference>
<reference evidence="8" key="1">
    <citation type="submission" date="2015-11" db="EMBL/GenBank/DDBJ databases">
        <title>De novo transcriptome assembly of four potential Pierce s Disease insect vectors from Arizona vineyards.</title>
        <authorList>
            <person name="Tassone E.E."/>
        </authorList>
    </citation>
    <scope>NUCLEOTIDE SEQUENCE</scope>
</reference>
<gene>
    <name evidence="8" type="ORF">g.21034</name>
</gene>